<dbReference type="RefSeq" id="WP_307239093.1">
    <property type="nucleotide sequence ID" value="NZ_JAUSUZ010000001.1"/>
</dbReference>
<feature type="transmembrane region" description="Helical" evidence="8">
    <location>
        <begin position="385"/>
        <end position="404"/>
    </location>
</feature>
<feature type="transmembrane region" description="Helical" evidence="8">
    <location>
        <begin position="73"/>
        <end position="99"/>
    </location>
</feature>
<feature type="transmembrane region" description="Helical" evidence="8">
    <location>
        <begin position="194"/>
        <end position="213"/>
    </location>
</feature>
<feature type="transmembrane region" description="Helical" evidence="8">
    <location>
        <begin position="6"/>
        <end position="26"/>
    </location>
</feature>
<dbReference type="InterPro" id="IPR038377">
    <property type="entry name" value="Na/Glc_symporter_sf"/>
</dbReference>
<dbReference type="PANTHER" id="PTHR48086">
    <property type="entry name" value="SODIUM/PROLINE SYMPORTER-RELATED"/>
    <property type="match status" value="1"/>
</dbReference>
<feature type="transmembrane region" description="Helical" evidence="8">
    <location>
        <begin position="485"/>
        <end position="508"/>
    </location>
</feature>
<protein>
    <submittedName>
        <fullName evidence="9">SSS family solute:Na+ symporter</fullName>
    </submittedName>
</protein>
<keyword evidence="3" id="KW-0813">Transport</keyword>
<evidence type="ECO:0000313" key="10">
    <source>
        <dbReference type="Proteomes" id="UP001240236"/>
    </source>
</evidence>
<feature type="transmembrane region" description="Helical" evidence="8">
    <location>
        <begin position="410"/>
        <end position="432"/>
    </location>
</feature>
<dbReference type="Pfam" id="PF00474">
    <property type="entry name" value="SSF"/>
    <property type="match status" value="1"/>
</dbReference>
<keyword evidence="5 8" id="KW-1133">Transmembrane helix</keyword>
<gene>
    <name evidence="9" type="ORF">J2S42_002721</name>
</gene>
<dbReference type="GO" id="GO:0022857">
    <property type="term" value="F:transmembrane transporter activity"/>
    <property type="evidence" value="ECO:0007669"/>
    <property type="project" value="InterPro"/>
</dbReference>
<dbReference type="NCBIfam" id="NF046076">
    <property type="entry name" value="monocarbox_MctP"/>
    <property type="match status" value="1"/>
</dbReference>
<keyword evidence="6 8" id="KW-0472">Membrane</keyword>
<feature type="transmembrane region" description="Helical" evidence="8">
    <location>
        <begin position="164"/>
        <end position="182"/>
    </location>
</feature>
<accession>A0AAE3VZ96</accession>
<dbReference type="Proteomes" id="UP001240236">
    <property type="component" value="Unassembled WGS sequence"/>
</dbReference>
<feature type="transmembrane region" description="Helical" evidence="8">
    <location>
        <begin position="335"/>
        <end position="364"/>
    </location>
</feature>
<dbReference type="GO" id="GO:0005886">
    <property type="term" value="C:plasma membrane"/>
    <property type="evidence" value="ECO:0007669"/>
    <property type="project" value="TreeGrafter"/>
</dbReference>
<evidence type="ECO:0000256" key="6">
    <source>
        <dbReference type="ARBA" id="ARBA00023136"/>
    </source>
</evidence>
<evidence type="ECO:0000256" key="1">
    <source>
        <dbReference type="ARBA" id="ARBA00004141"/>
    </source>
</evidence>
<organism evidence="9 10">
    <name type="scientific">Catenuloplanes indicus</name>
    <dbReference type="NCBI Taxonomy" id="137267"/>
    <lineage>
        <taxon>Bacteria</taxon>
        <taxon>Bacillati</taxon>
        <taxon>Actinomycetota</taxon>
        <taxon>Actinomycetes</taxon>
        <taxon>Micromonosporales</taxon>
        <taxon>Micromonosporaceae</taxon>
        <taxon>Catenuloplanes</taxon>
    </lineage>
</organism>
<evidence type="ECO:0000256" key="2">
    <source>
        <dbReference type="ARBA" id="ARBA00006434"/>
    </source>
</evidence>
<comment type="caution">
    <text evidence="9">The sequence shown here is derived from an EMBL/GenBank/DDBJ whole genome shotgun (WGS) entry which is preliminary data.</text>
</comment>
<feature type="transmembrane region" description="Helical" evidence="8">
    <location>
        <begin position="249"/>
        <end position="272"/>
    </location>
</feature>
<feature type="transmembrane region" description="Helical" evidence="8">
    <location>
        <begin position="439"/>
        <end position="457"/>
    </location>
</feature>
<comment type="subcellular location">
    <subcellularLocation>
        <location evidence="1">Membrane</location>
        <topology evidence="1">Multi-pass membrane protein</topology>
    </subcellularLocation>
</comment>
<dbReference type="InterPro" id="IPR001734">
    <property type="entry name" value="Na/solute_symporter"/>
</dbReference>
<dbReference type="InterPro" id="IPR050277">
    <property type="entry name" value="Sodium:Solute_Symporter"/>
</dbReference>
<name>A0AAE3VZ96_9ACTN</name>
<sequence>MRDHIVQIVVFTLLFLLVSVMGFVAARWRAPQDLNHLDEWGLGGRNFGGWITWFLVGGDLYTAYTFVAVPALLFGAGAAGFFAVPYTIIVYPMVFLVLVRLWSVSHRHGFVTPADFVRARFASPTLALLVAITGIAATMPYIALQLVGIEAVLKTMGVTGDSALARHAPIIVAFAILAAYTYQSGLRAPALIAFVKDTLIYIVIIVAVIYLPAKLGGWGTIFDAAEAKFAASPAPNDGITLNANNQLQYITLALGSAMALFLYPHSITGVLASRDRGVIKRNMSALPAYSLLLGLIALLGFMAIAAEVKPLPGAREGTVDSNTVVPLLFDEKFPAWFAGVAFAAVGIGALVPAAIMSIAAANLFTRNIYKEYLRKDATPAQEANVSKITSLVVKVGAVACIVFLDPQFSIDLQLIGGVIILQTLPAVALGLYTRWLHHGALITGWVAGMGLGMWMLYQIPNAATGRAHFGGSAFPLKEFGFDTSMTIYVGLVAVAVNLLVAVVATVILRSMRVAEGPDATTREDYFADATPATPASATPAATT</sequence>
<evidence type="ECO:0000256" key="5">
    <source>
        <dbReference type="ARBA" id="ARBA00022989"/>
    </source>
</evidence>
<feature type="transmembrane region" description="Helical" evidence="8">
    <location>
        <begin position="284"/>
        <end position="306"/>
    </location>
</feature>
<keyword evidence="4 8" id="KW-0812">Transmembrane</keyword>
<comment type="similarity">
    <text evidence="2 7">Belongs to the sodium:solute symporter (SSF) (TC 2.A.21) family.</text>
</comment>
<dbReference type="PANTHER" id="PTHR48086:SF8">
    <property type="entry name" value="MONOCARBOXYLIC ACID PERMEASE"/>
    <property type="match status" value="1"/>
</dbReference>
<evidence type="ECO:0000256" key="4">
    <source>
        <dbReference type="ARBA" id="ARBA00022692"/>
    </source>
</evidence>
<evidence type="ECO:0000313" key="9">
    <source>
        <dbReference type="EMBL" id="MDQ0366052.1"/>
    </source>
</evidence>
<feature type="transmembrane region" description="Helical" evidence="8">
    <location>
        <begin position="47"/>
        <end position="67"/>
    </location>
</feature>
<evidence type="ECO:0000256" key="3">
    <source>
        <dbReference type="ARBA" id="ARBA00022448"/>
    </source>
</evidence>
<feature type="transmembrane region" description="Helical" evidence="8">
    <location>
        <begin position="126"/>
        <end position="144"/>
    </location>
</feature>
<proteinExistence type="inferred from homology"/>
<dbReference type="EMBL" id="JAUSUZ010000001">
    <property type="protein sequence ID" value="MDQ0366052.1"/>
    <property type="molecule type" value="Genomic_DNA"/>
</dbReference>
<keyword evidence="10" id="KW-1185">Reference proteome</keyword>
<evidence type="ECO:0000256" key="8">
    <source>
        <dbReference type="SAM" id="Phobius"/>
    </source>
</evidence>
<dbReference type="Gene3D" id="1.20.1730.10">
    <property type="entry name" value="Sodium/glucose cotransporter"/>
    <property type="match status" value="1"/>
</dbReference>
<reference evidence="9 10" key="1">
    <citation type="submission" date="2023-07" db="EMBL/GenBank/DDBJ databases">
        <title>Sequencing the genomes of 1000 actinobacteria strains.</title>
        <authorList>
            <person name="Klenk H.-P."/>
        </authorList>
    </citation>
    <scope>NUCLEOTIDE SEQUENCE [LARGE SCALE GENOMIC DNA]</scope>
    <source>
        <strain evidence="9 10">DSM 44709</strain>
    </source>
</reference>
<dbReference type="PROSITE" id="PS50283">
    <property type="entry name" value="NA_SOLUT_SYMP_3"/>
    <property type="match status" value="1"/>
</dbReference>
<evidence type="ECO:0000256" key="7">
    <source>
        <dbReference type="RuleBase" id="RU362091"/>
    </source>
</evidence>
<dbReference type="AlphaFoldDB" id="A0AAE3VZ96"/>